<keyword evidence="3" id="KW-0238">DNA-binding</keyword>
<dbReference type="PANTHER" id="PTHR30537:SF5">
    <property type="entry name" value="HTH-TYPE TRANSCRIPTIONAL ACTIVATOR TTDR-RELATED"/>
    <property type="match status" value="1"/>
</dbReference>
<dbReference type="GO" id="GO:0043565">
    <property type="term" value="F:sequence-specific DNA binding"/>
    <property type="evidence" value="ECO:0007669"/>
    <property type="project" value="TreeGrafter"/>
</dbReference>
<dbReference type="Gene3D" id="1.10.10.10">
    <property type="entry name" value="Winged helix-like DNA-binding domain superfamily/Winged helix DNA-binding domain"/>
    <property type="match status" value="1"/>
</dbReference>
<dbReference type="InterPro" id="IPR036390">
    <property type="entry name" value="WH_DNA-bd_sf"/>
</dbReference>
<dbReference type="CDD" id="cd08422">
    <property type="entry name" value="PBP2_CrgA_like"/>
    <property type="match status" value="1"/>
</dbReference>
<dbReference type="InterPro" id="IPR036388">
    <property type="entry name" value="WH-like_DNA-bd_sf"/>
</dbReference>
<feature type="domain" description="HTH lysR-type" evidence="5">
    <location>
        <begin position="1"/>
        <end position="56"/>
    </location>
</feature>
<evidence type="ECO:0000256" key="2">
    <source>
        <dbReference type="ARBA" id="ARBA00023015"/>
    </source>
</evidence>
<dbReference type="InterPro" id="IPR000847">
    <property type="entry name" value="LysR_HTH_N"/>
</dbReference>
<evidence type="ECO:0000256" key="1">
    <source>
        <dbReference type="ARBA" id="ARBA00009437"/>
    </source>
</evidence>
<dbReference type="PROSITE" id="PS50931">
    <property type="entry name" value="HTH_LYSR"/>
    <property type="match status" value="1"/>
</dbReference>
<dbReference type="SUPFAM" id="SSF46785">
    <property type="entry name" value="Winged helix' DNA-binding domain"/>
    <property type="match status" value="1"/>
</dbReference>
<dbReference type="eggNOG" id="COG0583">
    <property type="taxonomic scope" value="Bacteria"/>
</dbReference>
<dbReference type="Pfam" id="PF00126">
    <property type="entry name" value="HTH_1"/>
    <property type="match status" value="1"/>
</dbReference>
<comment type="caution">
    <text evidence="6">The sequence shown here is derived from an EMBL/GenBank/DDBJ whole genome shotgun (WGS) entry which is preliminary data.</text>
</comment>
<dbReference type="InterPro" id="IPR058163">
    <property type="entry name" value="LysR-type_TF_proteobact-type"/>
</dbReference>
<dbReference type="InterPro" id="IPR005119">
    <property type="entry name" value="LysR_subst-bd"/>
</dbReference>
<evidence type="ECO:0000313" key="6">
    <source>
        <dbReference type="EMBL" id="EGA71511.1"/>
    </source>
</evidence>
<evidence type="ECO:0000256" key="3">
    <source>
        <dbReference type="ARBA" id="ARBA00023125"/>
    </source>
</evidence>
<evidence type="ECO:0000259" key="5">
    <source>
        <dbReference type="PROSITE" id="PS50931"/>
    </source>
</evidence>
<sequence length="290" mass="32946">MDDLYLFCCVVEEGSLLAASRKLQLPVSTMSRRLSALESRLNTRLLEKQGRELVATASGLEAFERLRSGMESVESGFGQLLSQSQHVTGSIKLALPHNFYRGFVADVIEEFLSRYPEVSIDLVLSQEQVIPQSDRDLLMTFDLSEMQDMIARPLFEAKHAFFASPEYLNSVGRIDSLDDLMPLNWISVDHVVDLPVYEGEQLIEIIHIKPRLVVNDIMSVCRAVENGLGIASLPLRHVHQEMNVVRVLPQYHRSARQAYLVYKQRRYQPKALTLLIDALLEGVKKMVHLK</sequence>
<reference evidence="6 7" key="1">
    <citation type="journal article" date="2012" name="Int. J. Syst. Evol. Microbiol.">
        <title>Vibrio caribbeanicus sp. nov., isolated from the marine sponge Scleritoderma cyanea.</title>
        <authorList>
            <person name="Hoffmann M."/>
            <person name="Monday S.R."/>
            <person name="Allard M.W."/>
            <person name="Strain E.A."/>
            <person name="Whittaker P."/>
            <person name="Naum M."/>
            <person name="McCarthy P.J."/>
            <person name="Lopez J.V."/>
            <person name="Fischer M."/>
            <person name="Brown E.W."/>
        </authorList>
    </citation>
    <scope>NUCLEOTIDE SEQUENCE [LARGE SCALE GENOMIC DNA]</scope>
    <source>
        <strain evidence="7">DSMZ 21326</strain>
    </source>
</reference>
<keyword evidence="2" id="KW-0805">Transcription regulation</keyword>
<dbReference type="Gene3D" id="3.40.190.290">
    <property type="match status" value="1"/>
</dbReference>
<dbReference type="GO" id="GO:0006351">
    <property type="term" value="P:DNA-templated transcription"/>
    <property type="evidence" value="ECO:0007669"/>
    <property type="project" value="TreeGrafter"/>
</dbReference>
<gene>
    <name evidence="6" type="ORF">VISI1226_12031</name>
</gene>
<name>E8M3K5_PHOS4</name>
<dbReference type="Proteomes" id="UP000006228">
    <property type="component" value="Unassembled WGS sequence"/>
</dbReference>
<evidence type="ECO:0000256" key="4">
    <source>
        <dbReference type="ARBA" id="ARBA00023163"/>
    </source>
</evidence>
<dbReference type="SUPFAM" id="SSF53850">
    <property type="entry name" value="Periplasmic binding protein-like II"/>
    <property type="match status" value="1"/>
</dbReference>
<protein>
    <submittedName>
        <fullName evidence="6">Transcriptional regulator</fullName>
    </submittedName>
</protein>
<dbReference type="AlphaFoldDB" id="E8M3K5"/>
<evidence type="ECO:0000313" key="7">
    <source>
        <dbReference type="Proteomes" id="UP000006228"/>
    </source>
</evidence>
<accession>E8M3K5</accession>
<dbReference type="GO" id="GO:0003700">
    <property type="term" value="F:DNA-binding transcription factor activity"/>
    <property type="evidence" value="ECO:0007669"/>
    <property type="project" value="InterPro"/>
</dbReference>
<keyword evidence="4" id="KW-0804">Transcription</keyword>
<dbReference type="Pfam" id="PF03466">
    <property type="entry name" value="LysR_substrate"/>
    <property type="match status" value="1"/>
</dbReference>
<dbReference type="EMBL" id="AEVT01000018">
    <property type="protein sequence ID" value="EGA71511.1"/>
    <property type="molecule type" value="Genomic_DNA"/>
</dbReference>
<dbReference type="PANTHER" id="PTHR30537">
    <property type="entry name" value="HTH-TYPE TRANSCRIPTIONAL REGULATOR"/>
    <property type="match status" value="1"/>
</dbReference>
<comment type="similarity">
    <text evidence="1">Belongs to the LysR transcriptional regulatory family.</text>
</comment>
<organism evidence="6 7">
    <name type="scientific">Vibrio sinaloensis DSM 21326</name>
    <dbReference type="NCBI Taxonomy" id="945550"/>
    <lineage>
        <taxon>Bacteria</taxon>
        <taxon>Pseudomonadati</taxon>
        <taxon>Pseudomonadota</taxon>
        <taxon>Gammaproteobacteria</taxon>
        <taxon>Vibrionales</taxon>
        <taxon>Vibrionaceae</taxon>
        <taxon>Vibrio</taxon>
        <taxon>Vibrio oreintalis group</taxon>
    </lineage>
</organism>
<proteinExistence type="inferred from homology"/>